<dbReference type="AlphaFoldDB" id="A0A1X7SMW0"/>
<name>A0A1X7SMW0_AMPQE</name>
<proteinExistence type="predicted"/>
<dbReference type="OrthoDB" id="4680325at2759"/>
<evidence type="ECO:0000313" key="2">
    <source>
        <dbReference type="EnsemblMetazoa" id="Aqu2.1.03422_001"/>
    </source>
</evidence>
<dbReference type="EnsemblMetazoa" id="Aqu2.1.03422_001">
    <property type="protein sequence ID" value="Aqu2.1.03422_001"/>
    <property type="gene ID" value="Aqu2.1.03422"/>
</dbReference>
<feature type="compositionally biased region" description="Basic residues" evidence="1">
    <location>
        <begin position="65"/>
        <end position="75"/>
    </location>
</feature>
<dbReference type="InParanoid" id="A0A1X7SMW0"/>
<feature type="region of interest" description="Disordered" evidence="1">
    <location>
        <begin position="1"/>
        <end position="107"/>
    </location>
</feature>
<organism evidence="2">
    <name type="scientific">Amphimedon queenslandica</name>
    <name type="common">Sponge</name>
    <dbReference type="NCBI Taxonomy" id="400682"/>
    <lineage>
        <taxon>Eukaryota</taxon>
        <taxon>Metazoa</taxon>
        <taxon>Porifera</taxon>
        <taxon>Demospongiae</taxon>
        <taxon>Heteroscleromorpha</taxon>
        <taxon>Haplosclerida</taxon>
        <taxon>Niphatidae</taxon>
        <taxon>Amphimedon</taxon>
    </lineage>
</organism>
<evidence type="ECO:0000256" key="1">
    <source>
        <dbReference type="SAM" id="MobiDB-lite"/>
    </source>
</evidence>
<protein>
    <submittedName>
        <fullName evidence="2">Uncharacterized protein</fullName>
    </submittedName>
</protein>
<reference evidence="2" key="1">
    <citation type="submission" date="2017-05" db="UniProtKB">
        <authorList>
            <consortium name="EnsemblMetazoa"/>
        </authorList>
    </citation>
    <scope>IDENTIFICATION</scope>
</reference>
<sequence length="115" mass="12866">MPKLGKKGKSDPLARSNPNLSLRRQNARELADFSETDLVEGLPQHHRLRDGPGGIGAQTGALTPKRTKKKKKKKQPQREDSEDDERGGGAGVRRQHSLREMFPSTSRNFKLEVLL</sequence>
<accession>A0A1X7SMW0</accession>